<dbReference type="OrthoDB" id="3468019at2759"/>
<dbReference type="EMBL" id="JAGTJS010000002">
    <property type="protein sequence ID" value="KAH7273292.1"/>
    <property type="molecule type" value="Genomic_DNA"/>
</dbReference>
<dbReference type="Gene3D" id="3.10.450.50">
    <property type="match status" value="1"/>
</dbReference>
<dbReference type="AlphaFoldDB" id="A0A9P9RBV1"/>
<comment type="caution">
    <text evidence="2">The sequence shown here is derived from an EMBL/GenBank/DDBJ whole genome shotgun (WGS) entry which is preliminary data.</text>
</comment>
<evidence type="ECO:0000313" key="2">
    <source>
        <dbReference type="EMBL" id="KAH7273292.1"/>
    </source>
</evidence>
<gene>
    <name evidence="2" type="ORF">B0J15DRAFT_458414</name>
</gene>
<name>A0A9P9RBV1_FUSSL</name>
<reference evidence="2" key="1">
    <citation type="journal article" date="2021" name="Nat. Commun.">
        <title>Genetic determinants of endophytism in the Arabidopsis root mycobiome.</title>
        <authorList>
            <person name="Mesny F."/>
            <person name="Miyauchi S."/>
            <person name="Thiergart T."/>
            <person name="Pickel B."/>
            <person name="Atanasova L."/>
            <person name="Karlsson M."/>
            <person name="Huettel B."/>
            <person name="Barry K.W."/>
            <person name="Haridas S."/>
            <person name="Chen C."/>
            <person name="Bauer D."/>
            <person name="Andreopoulos W."/>
            <person name="Pangilinan J."/>
            <person name="LaButti K."/>
            <person name="Riley R."/>
            <person name="Lipzen A."/>
            <person name="Clum A."/>
            <person name="Drula E."/>
            <person name="Henrissat B."/>
            <person name="Kohler A."/>
            <person name="Grigoriev I.V."/>
            <person name="Martin F.M."/>
            <person name="Hacquard S."/>
        </authorList>
    </citation>
    <scope>NUCLEOTIDE SEQUENCE</scope>
    <source>
        <strain evidence="2">FSSC 5 MPI-SDFR-AT-0091</strain>
    </source>
</reference>
<evidence type="ECO:0000313" key="3">
    <source>
        <dbReference type="Proteomes" id="UP000736672"/>
    </source>
</evidence>
<feature type="region of interest" description="Disordered" evidence="1">
    <location>
        <begin position="179"/>
        <end position="212"/>
    </location>
</feature>
<dbReference type="Proteomes" id="UP000736672">
    <property type="component" value="Unassembled WGS sequence"/>
</dbReference>
<protein>
    <recommendedName>
        <fullName evidence="4">SnoaL-like domain-containing protein</fullName>
    </recommendedName>
</protein>
<organism evidence="2 3">
    <name type="scientific">Fusarium solani</name>
    <name type="common">Filamentous fungus</name>
    <dbReference type="NCBI Taxonomy" id="169388"/>
    <lineage>
        <taxon>Eukaryota</taxon>
        <taxon>Fungi</taxon>
        <taxon>Dikarya</taxon>
        <taxon>Ascomycota</taxon>
        <taxon>Pezizomycotina</taxon>
        <taxon>Sordariomycetes</taxon>
        <taxon>Hypocreomycetidae</taxon>
        <taxon>Hypocreales</taxon>
        <taxon>Nectriaceae</taxon>
        <taxon>Fusarium</taxon>
        <taxon>Fusarium solani species complex</taxon>
    </lineage>
</organism>
<dbReference type="SUPFAM" id="SSF54427">
    <property type="entry name" value="NTF2-like"/>
    <property type="match status" value="1"/>
</dbReference>
<sequence length="226" mass="25497">MEPQRSTEAKLDDGVHRFLDEYFKLSDIRERTTEYVNMFTEDAAFILDSQPCKGTAEITAAMEALWATISWRKHTIRDASPYGNSPDQVEIHGSVDLGLLGGQTKTLAFSSRGHLTPVESEWGYKWDSYQVFIVSLTNDGHIELTNVCRTWLLWLSELVTAERDSRSLITHKRKPRHIVQCSPPSSTVNDDAPPRFETYPPTSPQLSDPETSPACVSVISNFLSMM</sequence>
<evidence type="ECO:0000256" key="1">
    <source>
        <dbReference type="SAM" id="MobiDB-lite"/>
    </source>
</evidence>
<evidence type="ECO:0008006" key="4">
    <source>
        <dbReference type="Google" id="ProtNLM"/>
    </source>
</evidence>
<keyword evidence="3" id="KW-1185">Reference proteome</keyword>
<accession>A0A9P9RBV1</accession>
<dbReference type="InterPro" id="IPR032710">
    <property type="entry name" value="NTF2-like_dom_sf"/>
</dbReference>
<proteinExistence type="predicted"/>